<dbReference type="AlphaFoldDB" id="A0A067NHD3"/>
<accession>A0A067NHD3</accession>
<organism evidence="1 2">
    <name type="scientific">Pleurotus ostreatus (strain PC15)</name>
    <name type="common">Oyster mushroom</name>
    <dbReference type="NCBI Taxonomy" id="1137138"/>
    <lineage>
        <taxon>Eukaryota</taxon>
        <taxon>Fungi</taxon>
        <taxon>Dikarya</taxon>
        <taxon>Basidiomycota</taxon>
        <taxon>Agaricomycotina</taxon>
        <taxon>Agaricomycetes</taxon>
        <taxon>Agaricomycetidae</taxon>
        <taxon>Agaricales</taxon>
        <taxon>Pleurotineae</taxon>
        <taxon>Pleurotaceae</taxon>
        <taxon>Pleurotus</taxon>
    </lineage>
</organism>
<evidence type="ECO:0008006" key="3">
    <source>
        <dbReference type="Google" id="ProtNLM"/>
    </source>
</evidence>
<evidence type="ECO:0000313" key="2">
    <source>
        <dbReference type="Proteomes" id="UP000027073"/>
    </source>
</evidence>
<gene>
    <name evidence="1" type="ORF">PLEOSDRAFT_159730</name>
</gene>
<dbReference type="Proteomes" id="UP000027073">
    <property type="component" value="Unassembled WGS sequence"/>
</dbReference>
<sequence length="317" mass="35730">MSVRDDGHWGDQHRGIPFIVKRPVLPIELIQCIVDCLDVTDGERTEDKLNHTALSSCSLVSHVWHDICCPRIFRSITIRSSTASFISRFSYLHSTAPHLRKYVQVLRLVFSDKHASIAPPGWLKECLGGLENLRTLQLDRKLMSVSYSPSGEDHWMQWITDLLAPAPRVLAMDNWVFDSPDRLLHILAASSTLLEDLSLRRINVSTPIQSPEAEPVSIAPTVTRLDALRNLTLCCVEPSILAERAIECPNLNSFFTDNSSTTGSFPPWIPKDLSKFTLHGRHHFPPAASFFLTLSWVQSGGTLTPHFASRRQRTYLK</sequence>
<protein>
    <recommendedName>
        <fullName evidence="3">F-box domain-containing protein</fullName>
    </recommendedName>
</protein>
<dbReference type="CDD" id="cd09917">
    <property type="entry name" value="F-box_SF"/>
    <property type="match status" value="1"/>
</dbReference>
<proteinExistence type="predicted"/>
<dbReference type="InParanoid" id="A0A067NHD3"/>
<dbReference type="HOGENOM" id="CLU_877500_0_0_1"/>
<dbReference type="OrthoDB" id="3070253at2759"/>
<dbReference type="EMBL" id="KL198009">
    <property type="protein sequence ID" value="KDQ26350.1"/>
    <property type="molecule type" value="Genomic_DNA"/>
</dbReference>
<dbReference type="VEuPathDB" id="FungiDB:PLEOSDRAFT_159730"/>
<reference evidence="2" key="1">
    <citation type="journal article" date="2014" name="Proc. Natl. Acad. Sci. U.S.A.">
        <title>Extensive sampling of basidiomycete genomes demonstrates inadequacy of the white-rot/brown-rot paradigm for wood decay fungi.</title>
        <authorList>
            <person name="Riley R."/>
            <person name="Salamov A.A."/>
            <person name="Brown D.W."/>
            <person name="Nagy L.G."/>
            <person name="Floudas D."/>
            <person name="Held B.W."/>
            <person name="Levasseur A."/>
            <person name="Lombard V."/>
            <person name="Morin E."/>
            <person name="Otillar R."/>
            <person name="Lindquist E.A."/>
            <person name="Sun H."/>
            <person name="LaButti K.M."/>
            <person name="Schmutz J."/>
            <person name="Jabbour D."/>
            <person name="Luo H."/>
            <person name="Baker S.E."/>
            <person name="Pisabarro A.G."/>
            <person name="Walton J.D."/>
            <person name="Blanchette R.A."/>
            <person name="Henrissat B."/>
            <person name="Martin F."/>
            <person name="Cullen D."/>
            <person name="Hibbett D.S."/>
            <person name="Grigoriev I.V."/>
        </authorList>
    </citation>
    <scope>NUCLEOTIDE SEQUENCE [LARGE SCALE GENOMIC DNA]</scope>
    <source>
        <strain evidence="2">PC15</strain>
    </source>
</reference>
<name>A0A067NHD3_PLEO1</name>
<evidence type="ECO:0000313" key="1">
    <source>
        <dbReference type="EMBL" id="KDQ26350.1"/>
    </source>
</evidence>